<comment type="caution">
    <text evidence="1">The sequence shown here is derived from an EMBL/GenBank/DDBJ whole genome shotgun (WGS) entry which is preliminary data.</text>
</comment>
<evidence type="ECO:0000313" key="2">
    <source>
        <dbReference type="Proteomes" id="UP000828390"/>
    </source>
</evidence>
<sequence>MEVSTISDHGEQHEQHKCRHHLEQQLISFKYLKDDTSTVEVRIRNTMATALMARLSMLWTKSSNSFPRSTGSTNPSQSPS</sequence>
<reference evidence="1" key="1">
    <citation type="journal article" date="2019" name="bioRxiv">
        <title>The Genome of the Zebra Mussel, Dreissena polymorpha: A Resource for Invasive Species Research.</title>
        <authorList>
            <person name="McCartney M.A."/>
            <person name="Auch B."/>
            <person name="Kono T."/>
            <person name="Mallez S."/>
            <person name="Zhang Y."/>
            <person name="Obille A."/>
            <person name="Becker A."/>
            <person name="Abrahante J.E."/>
            <person name="Garbe J."/>
            <person name="Badalamenti J.P."/>
            <person name="Herman A."/>
            <person name="Mangelson H."/>
            <person name="Liachko I."/>
            <person name="Sullivan S."/>
            <person name="Sone E.D."/>
            <person name="Koren S."/>
            <person name="Silverstein K.A.T."/>
            <person name="Beckman K.B."/>
            <person name="Gohl D.M."/>
        </authorList>
    </citation>
    <scope>NUCLEOTIDE SEQUENCE</scope>
    <source>
        <strain evidence="1">Duluth1</strain>
        <tissue evidence="1">Whole animal</tissue>
    </source>
</reference>
<protein>
    <submittedName>
        <fullName evidence="1">Uncharacterized protein</fullName>
    </submittedName>
</protein>
<name>A0A9D4JRN9_DREPO</name>
<dbReference type="AlphaFoldDB" id="A0A9D4JRN9"/>
<dbReference type="Proteomes" id="UP000828390">
    <property type="component" value="Unassembled WGS sequence"/>
</dbReference>
<evidence type="ECO:0000313" key="1">
    <source>
        <dbReference type="EMBL" id="KAH3820354.1"/>
    </source>
</evidence>
<gene>
    <name evidence="1" type="ORF">DPMN_122100</name>
</gene>
<reference evidence="1" key="2">
    <citation type="submission" date="2020-11" db="EMBL/GenBank/DDBJ databases">
        <authorList>
            <person name="McCartney M.A."/>
            <person name="Auch B."/>
            <person name="Kono T."/>
            <person name="Mallez S."/>
            <person name="Becker A."/>
            <person name="Gohl D.M."/>
            <person name="Silverstein K.A.T."/>
            <person name="Koren S."/>
            <person name="Bechman K.B."/>
            <person name="Herman A."/>
            <person name="Abrahante J.E."/>
            <person name="Garbe J."/>
        </authorList>
    </citation>
    <scope>NUCLEOTIDE SEQUENCE</scope>
    <source>
        <strain evidence="1">Duluth1</strain>
        <tissue evidence="1">Whole animal</tissue>
    </source>
</reference>
<dbReference type="EMBL" id="JAIWYP010000005">
    <property type="protein sequence ID" value="KAH3820354.1"/>
    <property type="molecule type" value="Genomic_DNA"/>
</dbReference>
<proteinExistence type="predicted"/>
<organism evidence="1 2">
    <name type="scientific">Dreissena polymorpha</name>
    <name type="common">Zebra mussel</name>
    <name type="synonym">Mytilus polymorpha</name>
    <dbReference type="NCBI Taxonomy" id="45954"/>
    <lineage>
        <taxon>Eukaryota</taxon>
        <taxon>Metazoa</taxon>
        <taxon>Spiralia</taxon>
        <taxon>Lophotrochozoa</taxon>
        <taxon>Mollusca</taxon>
        <taxon>Bivalvia</taxon>
        <taxon>Autobranchia</taxon>
        <taxon>Heteroconchia</taxon>
        <taxon>Euheterodonta</taxon>
        <taxon>Imparidentia</taxon>
        <taxon>Neoheterodontei</taxon>
        <taxon>Myida</taxon>
        <taxon>Dreissenoidea</taxon>
        <taxon>Dreissenidae</taxon>
        <taxon>Dreissena</taxon>
    </lineage>
</organism>
<accession>A0A9D4JRN9</accession>
<keyword evidence="2" id="KW-1185">Reference proteome</keyword>